<name>A0A1I2B8H0_9BACT</name>
<accession>A0A1I2B8H0</accession>
<dbReference type="RefSeq" id="WP_093918079.1">
    <property type="nucleotide sequence ID" value="NZ_FONW01000001.1"/>
</dbReference>
<reference evidence="1 2" key="1">
    <citation type="submission" date="2016-10" db="EMBL/GenBank/DDBJ databases">
        <authorList>
            <person name="de Groot N.N."/>
        </authorList>
    </citation>
    <scope>NUCLEOTIDE SEQUENCE [LARGE SCALE GENOMIC DNA]</scope>
    <source>
        <strain evidence="1 2">CGMCC 1.9156</strain>
    </source>
</reference>
<dbReference type="Pfam" id="PF04250">
    <property type="entry name" value="DUF429"/>
    <property type="match status" value="1"/>
</dbReference>
<dbReference type="EMBL" id="FONW01000001">
    <property type="protein sequence ID" value="SFE52188.1"/>
    <property type="molecule type" value="Genomic_DNA"/>
</dbReference>
<dbReference type="AlphaFoldDB" id="A0A1I2B8H0"/>
<protein>
    <submittedName>
        <fullName evidence="1">Predicted nuclease (RNAse H fold)</fullName>
    </submittedName>
</protein>
<dbReference type="STRING" id="655355.SAMN05216283_101332"/>
<keyword evidence="2" id="KW-1185">Reference proteome</keyword>
<organism evidence="1 2">
    <name type="scientific">Sunxiuqinia elliptica</name>
    <dbReference type="NCBI Taxonomy" id="655355"/>
    <lineage>
        <taxon>Bacteria</taxon>
        <taxon>Pseudomonadati</taxon>
        <taxon>Bacteroidota</taxon>
        <taxon>Bacteroidia</taxon>
        <taxon>Marinilabiliales</taxon>
        <taxon>Prolixibacteraceae</taxon>
        <taxon>Sunxiuqinia</taxon>
    </lineage>
</organism>
<evidence type="ECO:0000313" key="2">
    <source>
        <dbReference type="Proteomes" id="UP000198964"/>
    </source>
</evidence>
<gene>
    <name evidence="1" type="ORF">SAMN05216283_101332</name>
</gene>
<proteinExistence type="predicted"/>
<sequence length="249" mass="28507">MNSKKQVIGIDGCRAGWCLIGLENNDYFFELHAQLHSIFTQHPQAILFLIDMPMGLASKGELRVLEKLARQELSPGFGSSVFTPPCSEVLKAKSYEESKMINLKFTGKSLSIQSWNLVAKMRELDHFIRQHSSLHHRIFESHPEINFKNLNKGKALQHRKNAPNKQGIEERLHILSSYDASLPDYFLKFRKVHPKTKVKDDDLLDAFCLCLTAHLGANHQLKIIQSPVLNQPRFFPNRLATYAPVNYND</sequence>
<dbReference type="InterPro" id="IPR007362">
    <property type="entry name" value="DUF429"/>
</dbReference>
<dbReference type="Proteomes" id="UP000198964">
    <property type="component" value="Unassembled WGS sequence"/>
</dbReference>
<evidence type="ECO:0000313" key="1">
    <source>
        <dbReference type="EMBL" id="SFE52188.1"/>
    </source>
</evidence>